<feature type="domain" description="3-hydroxyisobutyrate dehydrogenase-like NAD-binding" evidence="5">
    <location>
        <begin position="171"/>
        <end position="291"/>
    </location>
</feature>
<gene>
    <name evidence="6" type="ORF">JOF42_000478</name>
</gene>
<evidence type="ECO:0000256" key="3">
    <source>
        <dbReference type="ARBA" id="ARBA00023027"/>
    </source>
</evidence>
<dbReference type="RefSeq" id="WP_210096393.1">
    <property type="nucleotide sequence ID" value="NZ_BAAAIO010000001.1"/>
</dbReference>
<dbReference type="PIRSF" id="PIRSF000103">
    <property type="entry name" value="HIBADH"/>
    <property type="match status" value="1"/>
</dbReference>
<dbReference type="InterPro" id="IPR015815">
    <property type="entry name" value="HIBADH-related"/>
</dbReference>
<reference evidence="6 7" key="1">
    <citation type="submission" date="2021-03" db="EMBL/GenBank/DDBJ databases">
        <title>Sequencing the genomes of 1000 actinobacteria strains.</title>
        <authorList>
            <person name="Klenk H.-P."/>
        </authorList>
    </citation>
    <scope>NUCLEOTIDE SEQUENCE [LARGE SCALE GENOMIC DNA]</scope>
    <source>
        <strain evidence="6 7">DSM 13468</strain>
    </source>
</reference>
<proteinExistence type="inferred from homology"/>
<dbReference type="InterPro" id="IPR013328">
    <property type="entry name" value="6PGD_dom2"/>
</dbReference>
<dbReference type="InterPro" id="IPR008927">
    <property type="entry name" value="6-PGluconate_DH-like_C_sf"/>
</dbReference>
<dbReference type="Pfam" id="PF03446">
    <property type="entry name" value="NAD_binding_2"/>
    <property type="match status" value="1"/>
</dbReference>
<dbReference type="InterPro" id="IPR006115">
    <property type="entry name" value="6PGDH_NADP-bd"/>
</dbReference>
<dbReference type="SUPFAM" id="SSF48179">
    <property type="entry name" value="6-phosphogluconate dehydrogenase C-terminal domain-like"/>
    <property type="match status" value="1"/>
</dbReference>
<evidence type="ECO:0000259" key="4">
    <source>
        <dbReference type="Pfam" id="PF03446"/>
    </source>
</evidence>
<keyword evidence="7" id="KW-1185">Reference proteome</keyword>
<dbReference type="Gene3D" id="3.40.50.720">
    <property type="entry name" value="NAD(P)-binding Rossmann-like Domain"/>
    <property type="match status" value="1"/>
</dbReference>
<protein>
    <submittedName>
        <fullName evidence="6">3-hydroxyisobutyrate dehydrogenase-like beta-hydroxyacid dehydrogenase</fullName>
    </submittedName>
</protein>
<evidence type="ECO:0000313" key="6">
    <source>
        <dbReference type="EMBL" id="MBP2376983.1"/>
    </source>
</evidence>
<sequence length="294" mass="30190">MSDVKDQDDLKIGFIGIGAMGLPMARNLHDAGFAVTVVDPSEHQRGRAEEIGMTAAASASELGDSTLVIIMVANSAQLLGLLDEQALFGKGSLLRTAIITSTVGPPAVHEFAQRAAAHDVEVIDLAVTGGVAGATGGTLTLLAGAPSAAIDSARPILERLGTVTICGDRPGDGQAVKLVNNLVAAVNLAAVAEGIRFAAGLGLDPANVVEIIRNGAAGSWMLSERGPRMAVPRTERSFDTHAAIFAKDTALIGAVAEDHGTKVPLLGVVEAQFARAVEAGWANEDDTCIVDLEF</sequence>
<evidence type="ECO:0000256" key="1">
    <source>
        <dbReference type="ARBA" id="ARBA00009080"/>
    </source>
</evidence>
<feature type="domain" description="6-phosphogluconate dehydrogenase NADP-binding" evidence="4">
    <location>
        <begin position="11"/>
        <end position="166"/>
    </location>
</feature>
<dbReference type="EMBL" id="JAGIOA010000001">
    <property type="protein sequence ID" value="MBP2376983.1"/>
    <property type="molecule type" value="Genomic_DNA"/>
</dbReference>
<comment type="caution">
    <text evidence="6">The sequence shown here is derived from an EMBL/GenBank/DDBJ whole genome shotgun (WGS) entry which is preliminary data.</text>
</comment>
<dbReference type="InterPro" id="IPR029154">
    <property type="entry name" value="HIBADH-like_NADP-bd"/>
</dbReference>
<dbReference type="Gene3D" id="1.10.1040.10">
    <property type="entry name" value="N-(1-d-carboxylethyl)-l-norvaline Dehydrogenase, domain 2"/>
    <property type="match status" value="1"/>
</dbReference>
<dbReference type="PANTHER" id="PTHR43060:SF15">
    <property type="entry name" value="3-HYDROXYISOBUTYRATE DEHYDROGENASE-LIKE 1, MITOCHONDRIAL-RELATED"/>
    <property type="match status" value="1"/>
</dbReference>
<organism evidence="6 7">
    <name type="scientific">Microbacterium phyllosphaerae</name>
    <dbReference type="NCBI Taxonomy" id="124798"/>
    <lineage>
        <taxon>Bacteria</taxon>
        <taxon>Bacillati</taxon>
        <taxon>Actinomycetota</taxon>
        <taxon>Actinomycetes</taxon>
        <taxon>Micrococcales</taxon>
        <taxon>Microbacteriaceae</taxon>
        <taxon>Microbacterium</taxon>
    </lineage>
</organism>
<keyword evidence="3" id="KW-0520">NAD</keyword>
<name>A0ABS4WLG5_9MICO</name>
<evidence type="ECO:0000313" key="7">
    <source>
        <dbReference type="Proteomes" id="UP000703720"/>
    </source>
</evidence>
<dbReference type="SUPFAM" id="SSF51735">
    <property type="entry name" value="NAD(P)-binding Rossmann-fold domains"/>
    <property type="match status" value="1"/>
</dbReference>
<dbReference type="PANTHER" id="PTHR43060">
    <property type="entry name" value="3-HYDROXYISOBUTYRATE DEHYDROGENASE-LIKE 1, MITOCHONDRIAL-RELATED"/>
    <property type="match status" value="1"/>
</dbReference>
<comment type="similarity">
    <text evidence="1">Belongs to the HIBADH-related family.</text>
</comment>
<dbReference type="Proteomes" id="UP000703720">
    <property type="component" value="Unassembled WGS sequence"/>
</dbReference>
<accession>A0ABS4WLG5</accession>
<keyword evidence="2" id="KW-0560">Oxidoreductase</keyword>
<dbReference type="InterPro" id="IPR036291">
    <property type="entry name" value="NAD(P)-bd_dom_sf"/>
</dbReference>
<dbReference type="Pfam" id="PF14833">
    <property type="entry name" value="NAD_binding_11"/>
    <property type="match status" value="1"/>
</dbReference>
<evidence type="ECO:0000256" key="2">
    <source>
        <dbReference type="ARBA" id="ARBA00023002"/>
    </source>
</evidence>
<evidence type="ECO:0000259" key="5">
    <source>
        <dbReference type="Pfam" id="PF14833"/>
    </source>
</evidence>